<dbReference type="CDD" id="cd00060">
    <property type="entry name" value="FHA"/>
    <property type="match status" value="1"/>
</dbReference>
<feature type="region of interest" description="Disordered" evidence="3">
    <location>
        <begin position="698"/>
        <end position="746"/>
    </location>
</feature>
<feature type="coiled-coil region" evidence="2">
    <location>
        <begin position="445"/>
        <end position="472"/>
    </location>
</feature>
<dbReference type="SUPFAM" id="SSF49879">
    <property type="entry name" value="SMAD/FHA domain"/>
    <property type="match status" value="1"/>
</dbReference>
<dbReference type="AlphaFoldDB" id="A0A7S4NV25"/>
<proteinExistence type="predicted"/>
<evidence type="ECO:0000256" key="3">
    <source>
        <dbReference type="SAM" id="MobiDB-lite"/>
    </source>
</evidence>
<evidence type="ECO:0000259" key="4">
    <source>
        <dbReference type="PROSITE" id="PS50006"/>
    </source>
</evidence>
<evidence type="ECO:0000256" key="1">
    <source>
        <dbReference type="PROSITE-ProRule" id="PRU00182"/>
    </source>
</evidence>
<dbReference type="GO" id="GO:0003723">
    <property type="term" value="F:RNA binding"/>
    <property type="evidence" value="ECO:0007669"/>
    <property type="project" value="UniProtKB-KW"/>
</dbReference>
<reference evidence="5" key="1">
    <citation type="submission" date="2021-01" db="EMBL/GenBank/DDBJ databases">
        <authorList>
            <person name="Corre E."/>
            <person name="Pelletier E."/>
            <person name="Niang G."/>
            <person name="Scheremetjew M."/>
            <person name="Finn R."/>
            <person name="Kale V."/>
            <person name="Holt S."/>
            <person name="Cochrane G."/>
            <person name="Meng A."/>
            <person name="Brown T."/>
            <person name="Cohen L."/>
        </authorList>
    </citation>
    <scope>NUCLEOTIDE SEQUENCE</scope>
    <source>
        <strain evidence="5">CCMP 2712</strain>
    </source>
</reference>
<dbReference type="PROSITE" id="PS50006">
    <property type="entry name" value="FHA_DOMAIN"/>
    <property type="match status" value="1"/>
</dbReference>
<gene>
    <name evidence="5" type="ORF">GTHE00462_LOCUS20932</name>
</gene>
<dbReference type="Gene3D" id="2.60.200.20">
    <property type="match status" value="1"/>
</dbReference>
<keyword evidence="1" id="KW-0694">RNA-binding</keyword>
<protein>
    <recommendedName>
        <fullName evidence="4">FHA domain-containing protein</fullName>
    </recommendedName>
</protein>
<evidence type="ECO:0000313" key="5">
    <source>
        <dbReference type="EMBL" id="CAE2310222.1"/>
    </source>
</evidence>
<sequence length="792" mass="89565">MLDTKKDRRWWETRMSDGEKQDVLNAKAIRGDKPPPKVTLAPPYLKKKKHRNDEEELDDVDLTPEEARKLKKKQFLEMKQKEENDARLRDEWFSFVQNKDRADILKSGMENLNSFVRWRQSQGYQKMVRLRPQTAPATSIPWTHVAKESETSAMESHKIHSRLIRQYISAIAPSNADTTKKTFKLEKHLAPYFLVAEEEVTSRRCIPLQLSQEKNVVVIGRAEKSDIVLEKSWVSADDLQSMSRRHCEVSLEKDVLYLKDCSSNGTFVNGKRCNNDTVILKIGDKIKFGNCNSKLEYVIVAPNVTAPISQFPPSRKASQSSLQTSISPADEMKRNRILAGEENLARQCADNAFSLWKNMNNIQPMAAARTFARFGEAGTSFQVVHAAAGFHHLAQTPLGINNILAAGAVQSLFHIVSRCSNSFYKELTLEVIGKLWKASAEGRGLMKKNKLMQSLMEERTREENRVIQHKIEAVVNELEKFDTERIELVDSRPSTAYSACSTVKASSRPTTAKLVNGRSFSRPSSALESSASWMQQKNIRALRPNTASGNSSQWYQSIFEPADLAGDEQAEGAGVDSFVTQPEGDGSALEVQQLVEEDSVPRDWIKPQEGRGSKWKAIRNNLLRTRVQGRPQSAMNRASRPLSGLHVRARPHSATEEHEHELGGRSEERVEEYPRDPLYDSDPSRSLRFRLPSRASQAGLELEPIDESASYLHDESSPNDSRQDPESPARPAERHGGDLMNGQDKAVMEKIRYKQKLMQSLKLMYTAEMAGLESEIFDLLQDVQPSEEMERD</sequence>
<accession>A0A7S4NV25</accession>
<dbReference type="PANTHER" id="PTHR23308">
    <property type="entry name" value="NUCLEAR INHIBITOR OF PROTEIN PHOSPHATASE-1"/>
    <property type="match status" value="1"/>
</dbReference>
<dbReference type="InterPro" id="IPR008984">
    <property type="entry name" value="SMAD_FHA_dom_sf"/>
</dbReference>
<feature type="region of interest" description="Disordered" evidence="3">
    <location>
        <begin position="627"/>
        <end position="686"/>
    </location>
</feature>
<dbReference type="EMBL" id="HBKN01027066">
    <property type="protein sequence ID" value="CAE2310222.1"/>
    <property type="molecule type" value="Transcribed_RNA"/>
</dbReference>
<dbReference type="InterPro" id="IPR000253">
    <property type="entry name" value="FHA_dom"/>
</dbReference>
<dbReference type="PROSITE" id="PS50889">
    <property type="entry name" value="S4"/>
    <property type="match status" value="1"/>
</dbReference>
<dbReference type="SMART" id="SM00240">
    <property type="entry name" value="FHA"/>
    <property type="match status" value="1"/>
</dbReference>
<feature type="domain" description="FHA" evidence="4">
    <location>
        <begin position="217"/>
        <end position="273"/>
    </location>
</feature>
<keyword evidence="2" id="KW-0175">Coiled coil</keyword>
<name>A0A7S4NV25_GUITH</name>
<feature type="compositionally biased region" description="Basic and acidic residues" evidence="3">
    <location>
        <begin position="712"/>
        <end position="737"/>
    </location>
</feature>
<dbReference type="Pfam" id="PF00498">
    <property type="entry name" value="FHA"/>
    <property type="match status" value="1"/>
</dbReference>
<organism evidence="5">
    <name type="scientific">Guillardia theta</name>
    <name type="common">Cryptophyte</name>
    <name type="synonym">Cryptomonas phi</name>
    <dbReference type="NCBI Taxonomy" id="55529"/>
    <lineage>
        <taxon>Eukaryota</taxon>
        <taxon>Cryptophyceae</taxon>
        <taxon>Pyrenomonadales</taxon>
        <taxon>Geminigeraceae</taxon>
        <taxon>Guillardia</taxon>
    </lineage>
</organism>
<evidence type="ECO:0000256" key="2">
    <source>
        <dbReference type="SAM" id="Coils"/>
    </source>
</evidence>
<dbReference type="InterPro" id="IPR050923">
    <property type="entry name" value="Cell_Proc_Reg/RNA_Proc"/>
</dbReference>
<feature type="compositionally biased region" description="Basic and acidic residues" evidence="3">
    <location>
        <begin position="653"/>
        <end position="685"/>
    </location>
</feature>
<feature type="region of interest" description="Disordered" evidence="3">
    <location>
        <begin position="22"/>
        <end position="62"/>
    </location>
</feature>